<reference evidence="2" key="1">
    <citation type="journal article" date="2023" name="Comput. Struct. Biotechnol. J.">
        <title>Discovery of a novel marine Bacteroidetes with a rich repertoire of carbohydrate-active enzymes.</title>
        <authorList>
            <person name="Chen B."/>
            <person name="Liu G."/>
            <person name="Chen Q."/>
            <person name="Wang H."/>
            <person name="Liu L."/>
            <person name="Tang K."/>
        </authorList>
    </citation>
    <scope>NUCLEOTIDE SEQUENCE</scope>
    <source>
        <strain evidence="2">TK19036</strain>
    </source>
</reference>
<dbReference type="SUPFAM" id="SSF89550">
    <property type="entry name" value="PHP domain-like"/>
    <property type="match status" value="1"/>
</dbReference>
<feature type="transmembrane region" description="Helical" evidence="1">
    <location>
        <begin position="351"/>
        <end position="373"/>
    </location>
</feature>
<protein>
    <submittedName>
        <fullName evidence="2">Uncharacterized protein</fullName>
    </submittedName>
</protein>
<organism evidence="2">
    <name type="scientific">Roseihalotalea indica</name>
    <dbReference type="NCBI Taxonomy" id="2867963"/>
    <lineage>
        <taxon>Bacteria</taxon>
        <taxon>Pseudomonadati</taxon>
        <taxon>Bacteroidota</taxon>
        <taxon>Cytophagia</taxon>
        <taxon>Cytophagales</taxon>
        <taxon>Catalimonadaceae</taxon>
        <taxon>Roseihalotalea</taxon>
    </lineage>
</organism>
<accession>A0AA49JDN8</accession>
<proteinExistence type="predicted"/>
<keyword evidence="1" id="KW-0812">Transmembrane</keyword>
<evidence type="ECO:0000256" key="1">
    <source>
        <dbReference type="SAM" id="Phobius"/>
    </source>
</evidence>
<dbReference type="InterPro" id="IPR016195">
    <property type="entry name" value="Pol/histidinol_Pase-like"/>
</dbReference>
<keyword evidence="1" id="KW-0472">Membrane</keyword>
<keyword evidence="1" id="KW-1133">Transmembrane helix</keyword>
<evidence type="ECO:0000313" key="2">
    <source>
        <dbReference type="EMBL" id="WKN37013.1"/>
    </source>
</evidence>
<dbReference type="EMBL" id="CP120682">
    <property type="protein sequence ID" value="WKN37013.1"/>
    <property type="molecule type" value="Genomic_DNA"/>
</dbReference>
<reference evidence="2" key="2">
    <citation type="journal article" date="2024" name="Antonie Van Leeuwenhoek">
        <title>Roseihalotalea indica gen. nov., sp. nov., a halophilic Bacteroidetes from mesopelagic Southwest Indian Ocean with higher carbohydrate metabolic potential.</title>
        <authorList>
            <person name="Chen B."/>
            <person name="Zhang M."/>
            <person name="Lin D."/>
            <person name="Ye J."/>
            <person name="Tang K."/>
        </authorList>
    </citation>
    <scope>NUCLEOTIDE SEQUENCE</scope>
    <source>
        <strain evidence="2">TK19036</strain>
    </source>
</reference>
<gene>
    <name evidence="2" type="ORF">K4G66_32100</name>
</gene>
<dbReference type="AlphaFoldDB" id="A0AA49JDN8"/>
<dbReference type="Gene3D" id="3.20.20.140">
    <property type="entry name" value="Metal-dependent hydrolases"/>
    <property type="match status" value="1"/>
</dbReference>
<sequence>MILLVSSQYFQIQFFRYPEPTPFSGDYFYNPYDSLNGRWYKANFHAHAHAWGGITNGHQSGEEIQSLYRKMGYDLPYLSDYFSINDQQPWHEKRFMPVYEHGINIHKSHRLAIGSEDVDFFDVMLFQNQDIRQYLLKRLKQTTPVVCINHPSMKHSHPQKMMRYLSGYECMEVLNSFRVATNHWDEALSAGKPVWILANDDCHDLRKDHKISKSWTMVQAPNDDRASILEALKLGRTYGVKRLNDTMPRAQLLGEDWRRKSLNVLTSMQVTHDTLRVNLTKEMNTVRLMGQGGEVRWQAEQVSYIEYPIQIKDTYLRVEASTSDMAYYFNPIVRYNGVRHPENVLKARVKFWPTFLLRLGIIYSNLFIALLLFRPYAKTIFKPATAPDPVSQLR</sequence>
<name>A0AA49JDN8_9BACT</name>